<dbReference type="Ensembl" id="ENSTRUT00000066446.1">
    <property type="protein sequence ID" value="ENSTRUP00000084229.1"/>
    <property type="gene ID" value="ENSTRUG00000031708.1"/>
</dbReference>
<feature type="transmembrane region" description="Helical" evidence="1">
    <location>
        <begin position="6"/>
        <end position="27"/>
    </location>
</feature>
<dbReference type="AlphaFoldDB" id="A0A674PF81"/>
<proteinExistence type="predicted"/>
<protein>
    <submittedName>
        <fullName evidence="2">Uncharacterized protein</fullName>
    </submittedName>
</protein>
<organism evidence="2 3">
    <name type="scientific">Takifugu rubripes</name>
    <name type="common">Japanese pufferfish</name>
    <name type="synonym">Fugu rubripes</name>
    <dbReference type="NCBI Taxonomy" id="31033"/>
    <lineage>
        <taxon>Eukaryota</taxon>
        <taxon>Metazoa</taxon>
        <taxon>Chordata</taxon>
        <taxon>Craniata</taxon>
        <taxon>Vertebrata</taxon>
        <taxon>Euteleostomi</taxon>
        <taxon>Actinopterygii</taxon>
        <taxon>Neopterygii</taxon>
        <taxon>Teleostei</taxon>
        <taxon>Neoteleostei</taxon>
        <taxon>Acanthomorphata</taxon>
        <taxon>Eupercaria</taxon>
        <taxon>Tetraodontiformes</taxon>
        <taxon>Tetradontoidea</taxon>
        <taxon>Tetraodontidae</taxon>
        <taxon>Takifugu</taxon>
    </lineage>
</organism>
<reference evidence="2" key="2">
    <citation type="submission" date="2025-08" db="UniProtKB">
        <authorList>
            <consortium name="Ensembl"/>
        </authorList>
    </citation>
    <scope>IDENTIFICATION</scope>
</reference>
<keyword evidence="1" id="KW-0812">Transmembrane</keyword>
<feature type="transmembrane region" description="Helical" evidence="1">
    <location>
        <begin position="56"/>
        <end position="77"/>
    </location>
</feature>
<dbReference type="Proteomes" id="UP000005226">
    <property type="component" value="Chromosome 13"/>
</dbReference>
<dbReference type="InParanoid" id="A0A674PF81"/>
<evidence type="ECO:0000256" key="1">
    <source>
        <dbReference type="SAM" id="Phobius"/>
    </source>
</evidence>
<evidence type="ECO:0000313" key="3">
    <source>
        <dbReference type="Proteomes" id="UP000005226"/>
    </source>
</evidence>
<evidence type="ECO:0000313" key="2">
    <source>
        <dbReference type="Ensembl" id="ENSTRUP00000084229.1"/>
    </source>
</evidence>
<keyword evidence="3" id="KW-1185">Reference proteome</keyword>
<keyword evidence="1" id="KW-0472">Membrane</keyword>
<accession>A0A674PF81</accession>
<sequence>MSVIKTYFYGCVLYYCRFYLCLCKLAFASCSAQSHPVPPSFEHQAVVIFILSLRPLLSPALCPCSTSSFVIIFNVIYNPAARFLTNNTCFVITSLALGHFRIHFKLLFVFKAINRLAPPKQPSSQKSQFKQCCCFFNLFIWLLPL</sequence>
<reference evidence="2 3" key="1">
    <citation type="journal article" date="2011" name="Genome Biol. Evol.">
        <title>Integration of the genetic map and genome assembly of fugu facilitates insights into distinct features of genome evolution in teleosts and mammals.</title>
        <authorList>
            <person name="Kai W."/>
            <person name="Kikuchi K."/>
            <person name="Tohari S."/>
            <person name="Chew A.K."/>
            <person name="Tay A."/>
            <person name="Fujiwara A."/>
            <person name="Hosoya S."/>
            <person name="Suetake H."/>
            <person name="Naruse K."/>
            <person name="Brenner S."/>
            <person name="Suzuki Y."/>
            <person name="Venkatesh B."/>
        </authorList>
    </citation>
    <scope>NUCLEOTIDE SEQUENCE [LARGE SCALE GENOMIC DNA]</scope>
</reference>
<reference evidence="2" key="3">
    <citation type="submission" date="2025-09" db="UniProtKB">
        <authorList>
            <consortium name="Ensembl"/>
        </authorList>
    </citation>
    <scope>IDENTIFICATION</scope>
</reference>
<name>A0A674PF81_TAKRU</name>
<keyword evidence="1" id="KW-1133">Transmembrane helix</keyword>